<feature type="region of interest" description="Disordered" evidence="1">
    <location>
        <begin position="208"/>
        <end position="235"/>
    </location>
</feature>
<comment type="caution">
    <text evidence="2">The sequence shown here is derived from an EMBL/GenBank/DDBJ whole genome shotgun (WGS) entry which is preliminary data.</text>
</comment>
<dbReference type="Proteomes" id="UP001206925">
    <property type="component" value="Unassembled WGS sequence"/>
</dbReference>
<evidence type="ECO:0000313" key="2">
    <source>
        <dbReference type="EMBL" id="KAI7753464.1"/>
    </source>
</evidence>
<organism evidence="2 3">
    <name type="scientific">Ambrosia artemisiifolia</name>
    <name type="common">Common ragweed</name>
    <dbReference type="NCBI Taxonomy" id="4212"/>
    <lineage>
        <taxon>Eukaryota</taxon>
        <taxon>Viridiplantae</taxon>
        <taxon>Streptophyta</taxon>
        <taxon>Embryophyta</taxon>
        <taxon>Tracheophyta</taxon>
        <taxon>Spermatophyta</taxon>
        <taxon>Magnoliopsida</taxon>
        <taxon>eudicotyledons</taxon>
        <taxon>Gunneridae</taxon>
        <taxon>Pentapetalae</taxon>
        <taxon>asterids</taxon>
        <taxon>campanulids</taxon>
        <taxon>Asterales</taxon>
        <taxon>Asteraceae</taxon>
        <taxon>Asteroideae</taxon>
        <taxon>Heliantheae alliance</taxon>
        <taxon>Heliantheae</taxon>
        <taxon>Ambrosia</taxon>
    </lineage>
</organism>
<reference evidence="2" key="1">
    <citation type="submission" date="2022-06" db="EMBL/GenBank/DDBJ databases">
        <title>Uncovering the hologenomic basis of an extraordinary plant invasion.</title>
        <authorList>
            <person name="Bieker V.C."/>
            <person name="Martin M.D."/>
            <person name="Gilbert T."/>
            <person name="Hodgins K."/>
            <person name="Battlay P."/>
            <person name="Petersen B."/>
            <person name="Wilson J."/>
        </authorList>
    </citation>
    <scope>NUCLEOTIDE SEQUENCE</scope>
    <source>
        <strain evidence="2">AA19_3_7</strain>
        <tissue evidence="2">Leaf</tissue>
    </source>
</reference>
<protein>
    <submittedName>
        <fullName evidence="2">Uncharacterized protein</fullName>
    </submittedName>
</protein>
<keyword evidence="3" id="KW-1185">Reference proteome</keyword>
<proteinExistence type="predicted"/>
<evidence type="ECO:0000313" key="3">
    <source>
        <dbReference type="Proteomes" id="UP001206925"/>
    </source>
</evidence>
<gene>
    <name evidence="2" type="ORF">M8C21_028082</name>
</gene>
<accession>A0AAD5D4Z6</accession>
<name>A0AAD5D4Z6_AMBAR</name>
<sequence length="286" mass="31568">MLWWWRRGVLVQKQAVPVMNQSKRGRFMNLLAGGGCRALDSMDDDSSVLGWFGSDLARPGQSRVWARLCSGVGSLVQLSNGFWSSFCPARFGCYLGFGWSPVKPGSKFSKLVIPSQLSQNLGQHAVNSVNTQKREKVLQREREGARCPPTTLPAREGHRLRVLVTANMVVVIVCLKMERDKTKSGVWLRYNDLVRRCGSGAGCDGDYDGRTRPAPSGRVSLEGPGLTEKYGEEGRGDKGVDSAFGNVIHGFGQRRPTHLTGWLTATNCEKECRRGLVQCSHLKIQT</sequence>
<evidence type="ECO:0000256" key="1">
    <source>
        <dbReference type="SAM" id="MobiDB-lite"/>
    </source>
</evidence>
<dbReference type="EMBL" id="JAMZMK010005434">
    <property type="protein sequence ID" value="KAI7753464.1"/>
    <property type="molecule type" value="Genomic_DNA"/>
</dbReference>
<dbReference type="AlphaFoldDB" id="A0AAD5D4Z6"/>